<feature type="compositionally biased region" description="Acidic residues" evidence="1">
    <location>
        <begin position="61"/>
        <end position="72"/>
    </location>
</feature>
<dbReference type="EMBL" id="LGTZ01001477">
    <property type="protein sequence ID" value="OJD21285.1"/>
    <property type="molecule type" value="Genomic_DNA"/>
</dbReference>
<feature type="region of interest" description="Disordered" evidence="1">
    <location>
        <begin position="50"/>
        <end position="73"/>
    </location>
</feature>
<evidence type="ECO:0000313" key="2">
    <source>
        <dbReference type="EMBL" id="OJD21285.1"/>
    </source>
</evidence>
<reference evidence="2 3" key="1">
    <citation type="submission" date="2015-08" db="EMBL/GenBank/DDBJ databases">
        <title>Emmonsia species relationships and genome sequence.</title>
        <authorList>
            <person name="Cuomo C.A."/>
            <person name="Schwartz I.S."/>
            <person name="Kenyon C."/>
            <person name="De Hoog G.S."/>
            <person name="Govender N.P."/>
            <person name="Botha A."/>
            <person name="Moreno L."/>
            <person name="De Vries M."/>
            <person name="Munoz J.F."/>
            <person name="Stielow J.B."/>
        </authorList>
    </citation>
    <scope>NUCLEOTIDE SEQUENCE [LARGE SCALE GENOMIC DNA]</scope>
    <source>
        <strain evidence="2 3">EI222</strain>
    </source>
</reference>
<dbReference type="Proteomes" id="UP000242791">
    <property type="component" value="Unassembled WGS sequence"/>
</dbReference>
<accession>A0A1J9R143</accession>
<organism evidence="2 3">
    <name type="scientific">Blastomyces percursus</name>
    <dbReference type="NCBI Taxonomy" id="1658174"/>
    <lineage>
        <taxon>Eukaryota</taxon>
        <taxon>Fungi</taxon>
        <taxon>Dikarya</taxon>
        <taxon>Ascomycota</taxon>
        <taxon>Pezizomycotina</taxon>
        <taxon>Eurotiomycetes</taxon>
        <taxon>Eurotiomycetidae</taxon>
        <taxon>Onygenales</taxon>
        <taxon>Ajellomycetaceae</taxon>
        <taxon>Blastomyces</taxon>
    </lineage>
</organism>
<name>A0A1J9R143_9EURO</name>
<gene>
    <name evidence="2" type="ORF">ACJ73_07376</name>
</gene>
<evidence type="ECO:0000256" key="1">
    <source>
        <dbReference type="SAM" id="MobiDB-lite"/>
    </source>
</evidence>
<protein>
    <submittedName>
        <fullName evidence="2">Uncharacterized protein</fullName>
    </submittedName>
</protein>
<evidence type="ECO:0000313" key="3">
    <source>
        <dbReference type="Proteomes" id="UP000242791"/>
    </source>
</evidence>
<dbReference type="OrthoDB" id="4899847at2759"/>
<proteinExistence type="predicted"/>
<dbReference type="VEuPathDB" id="FungiDB:ACJ73_07376"/>
<keyword evidence="3" id="KW-1185">Reference proteome</keyword>
<comment type="caution">
    <text evidence="2">The sequence shown here is derived from an EMBL/GenBank/DDBJ whole genome shotgun (WGS) entry which is preliminary data.</text>
</comment>
<dbReference type="AlphaFoldDB" id="A0A1J9R143"/>
<sequence length="143" mass="17310">MVNPEHPGHDIIHWAFCTEDDCSIHREGKDNNDYFPRRRRQYLRATIPIYDSDNNEPITESSDEYEDPDDLMSDNKRQEVIQELRKQIDKLTTRVRKYEEHDYDELREVKPQTDSPICPDVTWLWCWRNDCPIHDAEKLKNNY</sequence>